<accession>A0ABX8VRA8</accession>
<evidence type="ECO:0000313" key="2">
    <source>
        <dbReference type="EMBL" id="QYL18066.1"/>
    </source>
</evidence>
<feature type="transmembrane region" description="Helical" evidence="1">
    <location>
        <begin position="27"/>
        <end position="47"/>
    </location>
</feature>
<evidence type="ECO:0000256" key="1">
    <source>
        <dbReference type="SAM" id="Phobius"/>
    </source>
</evidence>
<protein>
    <submittedName>
        <fullName evidence="2">DUF4307 domain-containing protein</fullName>
    </submittedName>
</protein>
<reference evidence="2 3" key="1">
    <citation type="submission" date="2021-07" db="EMBL/GenBank/DDBJ databases">
        <title>Whole genome sequencing of non-tuberculosis mycobacteria type-strains.</title>
        <authorList>
            <person name="Igarashi Y."/>
            <person name="Osugi A."/>
            <person name="Mitarai S."/>
        </authorList>
    </citation>
    <scope>NUCLEOTIDE SEQUENCE [LARGE SCALE GENOMIC DNA]</scope>
    <source>
        <strain evidence="2 3">JCM 16370</strain>
    </source>
</reference>
<name>A0ABX8VRA8_9MYCO</name>
<keyword evidence="1" id="KW-0812">Transmembrane</keyword>
<evidence type="ECO:0000313" key="3">
    <source>
        <dbReference type="Proteomes" id="UP000825367"/>
    </source>
</evidence>
<dbReference type="EMBL" id="CP080333">
    <property type="protein sequence ID" value="QYL18066.1"/>
    <property type="molecule type" value="Genomic_DNA"/>
</dbReference>
<proteinExistence type="predicted"/>
<dbReference type="Proteomes" id="UP000825367">
    <property type="component" value="Chromosome"/>
</dbReference>
<sequence>MTDSPPPLPPESRYGRPRLPAATRRRVAFALGVLVLAAGVVLALIAYQRFEGNDVEGKIAAYEVTDDHTVSVTISVTRKDPSQPAHCIVRVRSHDGDETGRREILVPPSQDATVQVTTFVKSYKRPFVGDIYGCGNDVPSYLVAP</sequence>
<keyword evidence="3" id="KW-1185">Reference proteome</keyword>
<dbReference type="Pfam" id="PF14155">
    <property type="entry name" value="DUF4307"/>
    <property type="match status" value="1"/>
</dbReference>
<organism evidence="2 3">
    <name type="scientific">Mycolicibacterium pallens</name>
    <dbReference type="NCBI Taxonomy" id="370524"/>
    <lineage>
        <taxon>Bacteria</taxon>
        <taxon>Bacillati</taxon>
        <taxon>Actinomycetota</taxon>
        <taxon>Actinomycetes</taxon>
        <taxon>Mycobacteriales</taxon>
        <taxon>Mycobacteriaceae</taxon>
        <taxon>Mycolicibacterium</taxon>
    </lineage>
</organism>
<keyword evidence="1" id="KW-1133">Transmembrane helix</keyword>
<keyword evidence="1" id="KW-0472">Membrane</keyword>
<dbReference type="RefSeq" id="WP_071947361.1">
    <property type="nucleotide sequence ID" value="NZ_BAAAVX010000003.1"/>
</dbReference>
<gene>
    <name evidence="2" type="ORF">K0O64_05860</name>
</gene>
<dbReference type="InterPro" id="IPR025443">
    <property type="entry name" value="DUF4307"/>
</dbReference>